<dbReference type="GO" id="GO:0005886">
    <property type="term" value="C:plasma membrane"/>
    <property type="evidence" value="ECO:0007669"/>
    <property type="project" value="UniProtKB-SubCell"/>
</dbReference>
<evidence type="ECO:0000256" key="3">
    <source>
        <dbReference type="ARBA" id="ARBA00022475"/>
    </source>
</evidence>
<keyword evidence="9" id="KW-1185">Reference proteome</keyword>
<dbReference type="AlphaFoldDB" id="A0A6A6F706"/>
<comment type="subcellular location">
    <subcellularLocation>
        <location evidence="1">Cell membrane</location>
        <topology evidence="1">Multi-pass membrane protein</topology>
    </subcellularLocation>
</comment>
<keyword evidence="3" id="KW-1003">Cell membrane</keyword>
<evidence type="ECO:0000256" key="7">
    <source>
        <dbReference type="SAM" id="Phobius"/>
    </source>
</evidence>
<dbReference type="GO" id="GO:0022857">
    <property type="term" value="F:transmembrane transporter activity"/>
    <property type="evidence" value="ECO:0007669"/>
    <property type="project" value="TreeGrafter"/>
</dbReference>
<dbReference type="PANTHER" id="PTHR23502">
    <property type="entry name" value="MAJOR FACILITATOR SUPERFAMILY"/>
    <property type="match status" value="1"/>
</dbReference>
<gene>
    <name evidence="8" type="ORF">CERZMDRAFT_47670</name>
</gene>
<accession>A0A6A6F706</accession>
<evidence type="ECO:0000256" key="2">
    <source>
        <dbReference type="ARBA" id="ARBA00022448"/>
    </source>
</evidence>
<dbReference type="Proteomes" id="UP000799539">
    <property type="component" value="Unassembled WGS sequence"/>
</dbReference>
<evidence type="ECO:0000256" key="4">
    <source>
        <dbReference type="ARBA" id="ARBA00022692"/>
    </source>
</evidence>
<sequence>FMSSLAFLIETYLLHANSALAINTFFRCTLAASFPLFSIGMFQHLGIKWAGTLLSLIFVALAPFPLLMLRYGSRIRSWSRFAYT</sequence>
<feature type="transmembrane region" description="Helical" evidence="7">
    <location>
        <begin position="45"/>
        <end position="69"/>
    </location>
</feature>
<keyword evidence="6 7" id="KW-0472">Membrane</keyword>
<name>A0A6A6F706_9PEZI</name>
<protein>
    <recommendedName>
        <fullName evidence="10">Major facilitator superfamily (MFS) profile domain-containing protein</fullName>
    </recommendedName>
</protein>
<organism evidence="8 9">
    <name type="scientific">Cercospora zeae-maydis SCOH1-5</name>
    <dbReference type="NCBI Taxonomy" id="717836"/>
    <lineage>
        <taxon>Eukaryota</taxon>
        <taxon>Fungi</taxon>
        <taxon>Dikarya</taxon>
        <taxon>Ascomycota</taxon>
        <taxon>Pezizomycotina</taxon>
        <taxon>Dothideomycetes</taxon>
        <taxon>Dothideomycetidae</taxon>
        <taxon>Mycosphaerellales</taxon>
        <taxon>Mycosphaerellaceae</taxon>
        <taxon>Cercospora</taxon>
    </lineage>
</organism>
<dbReference type="OrthoDB" id="3936150at2759"/>
<keyword evidence="4 7" id="KW-0812">Transmembrane</keyword>
<dbReference type="PANTHER" id="PTHR23502:SF186">
    <property type="entry name" value="MAJOR FACILITATOR SUPERFAMILY (MFS) PROFILE DOMAIN-CONTAINING PROTEIN"/>
    <property type="match status" value="1"/>
</dbReference>
<evidence type="ECO:0000256" key="1">
    <source>
        <dbReference type="ARBA" id="ARBA00004651"/>
    </source>
</evidence>
<feature type="non-terminal residue" evidence="8">
    <location>
        <position position="1"/>
    </location>
</feature>
<evidence type="ECO:0000256" key="6">
    <source>
        <dbReference type="ARBA" id="ARBA00023136"/>
    </source>
</evidence>
<keyword evidence="5 7" id="KW-1133">Transmembrane helix</keyword>
<keyword evidence="2" id="KW-0813">Transport</keyword>
<evidence type="ECO:0000313" key="8">
    <source>
        <dbReference type="EMBL" id="KAF2209124.1"/>
    </source>
</evidence>
<evidence type="ECO:0000313" key="9">
    <source>
        <dbReference type="Proteomes" id="UP000799539"/>
    </source>
</evidence>
<evidence type="ECO:0008006" key="10">
    <source>
        <dbReference type="Google" id="ProtNLM"/>
    </source>
</evidence>
<dbReference type="EMBL" id="ML992688">
    <property type="protein sequence ID" value="KAF2209124.1"/>
    <property type="molecule type" value="Genomic_DNA"/>
</dbReference>
<reference evidence="8" key="1">
    <citation type="journal article" date="2020" name="Stud. Mycol.">
        <title>101 Dothideomycetes genomes: a test case for predicting lifestyles and emergence of pathogens.</title>
        <authorList>
            <person name="Haridas S."/>
            <person name="Albert R."/>
            <person name="Binder M."/>
            <person name="Bloem J."/>
            <person name="Labutti K."/>
            <person name="Salamov A."/>
            <person name="Andreopoulos B."/>
            <person name="Baker S."/>
            <person name="Barry K."/>
            <person name="Bills G."/>
            <person name="Bluhm B."/>
            <person name="Cannon C."/>
            <person name="Castanera R."/>
            <person name="Culley D."/>
            <person name="Daum C."/>
            <person name="Ezra D."/>
            <person name="Gonzalez J."/>
            <person name="Henrissat B."/>
            <person name="Kuo A."/>
            <person name="Liang C."/>
            <person name="Lipzen A."/>
            <person name="Lutzoni F."/>
            <person name="Magnuson J."/>
            <person name="Mondo S."/>
            <person name="Nolan M."/>
            <person name="Ohm R."/>
            <person name="Pangilinan J."/>
            <person name="Park H.-J."/>
            <person name="Ramirez L."/>
            <person name="Alfaro M."/>
            <person name="Sun H."/>
            <person name="Tritt A."/>
            <person name="Yoshinaga Y."/>
            <person name="Zwiers L.-H."/>
            <person name="Turgeon B."/>
            <person name="Goodwin S."/>
            <person name="Spatafora J."/>
            <person name="Crous P."/>
            <person name="Grigoriev I."/>
        </authorList>
    </citation>
    <scope>NUCLEOTIDE SEQUENCE</scope>
    <source>
        <strain evidence="8">SCOH1-5</strain>
    </source>
</reference>
<evidence type="ECO:0000256" key="5">
    <source>
        <dbReference type="ARBA" id="ARBA00022989"/>
    </source>
</evidence>
<proteinExistence type="predicted"/>